<organism evidence="1 2">
    <name type="scientific">Paraburkholderia graminis</name>
    <dbReference type="NCBI Taxonomy" id="60548"/>
    <lineage>
        <taxon>Bacteria</taxon>
        <taxon>Pseudomonadati</taxon>
        <taxon>Pseudomonadota</taxon>
        <taxon>Betaproteobacteria</taxon>
        <taxon>Burkholderiales</taxon>
        <taxon>Burkholderiaceae</taxon>
        <taxon>Paraburkholderia</taxon>
    </lineage>
</organism>
<accession>A0ABD5CMB7</accession>
<dbReference type="EMBL" id="JAVIZN010000002">
    <property type="protein sequence ID" value="MDR6206334.1"/>
    <property type="molecule type" value="Genomic_DNA"/>
</dbReference>
<comment type="caution">
    <text evidence="1">The sequence shown here is derived from an EMBL/GenBank/DDBJ whole genome shotgun (WGS) entry which is preliminary data.</text>
</comment>
<protein>
    <submittedName>
        <fullName evidence="1">Uncharacterized protein</fullName>
    </submittedName>
</protein>
<evidence type="ECO:0000313" key="1">
    <source>
        <dbReference type="EMBL" id="MDR6206334.1"/>
    </source>
</evidence>
<name>A0ABD5CMB7_9BURK</name>
<sequence length="56" mass="6462">MDAHADSFRSVHDWREPAVWSCTLSELRATTVRKQMCFQPIWVYTNVVSDFGPMTG</sequence>
<proteinExistence type="predicted"/>
<reference evidence="1 2" key="1">
    <citation type="submission" date="2023-08" db="EMBL/GenBank/DDBJ databases">
        <title>Genome sequencing of plant associated microbes to promote plant fitness in Sorghum bicolor and Oryza sativa.</title>
        <authorList>
            <person name="Coleman-Derr D."/>
        </authorList>
    </citation>
    <scope>NUCLEOTIDE SEQUENCE [LARGE SCALE GENOMIC DNA]</scope>
    <source>
        <strain evidence="1 2">SLBN-33</strain>
    </source>
</reference>
<dbReference type="AlphaFoldDB" id="A0ABD5CMB7"/>
<gene>
    <name evidence="1" type="ORF">QF025_005054</name>
</gene>
<evidence type="ECO:0000313" key="2">
    <source>
        <dbReference type="Proteomes" id="UP001245184"/>
    </source>
</evidence>
<dbReference type="Proteomes" id="UP001245184">
    <property type="component" value="Unassembled WGS sequence"/>
</dbReference>